<name>A0A6A4W2S7_AMPAM</name>
<comment type="caution">
    <text evidence="2">The sequence shown here is derived from an EMBL/GenBank/DDBJ whole genome shotgun (WGS) entry which is preliminary data.</text>
</comment>
<dbReference type="Proteomes" id="UP000440578">
    <property type="component" value="Unassembled WGS sequence"/>
</dbReference>
<evidence type="ECO:0000313" key="2">
    <source>
        <dbReference type="EMBL" id="KAF0300725.1"/>
    </source>
</evidence>
<feature type="region of interest" description="Disordered" evidence="1">
    <location>
        <begin position="58"/>
        <end position="80"/>
    </location>
</feature>
<sequence length="120" mass="12898">MTAGDAAADSVARLADVSHEVNNNTALKTDEQSDSAVSAGALKYSLRARSIKKRIETEHRQVEPKWSSGSDLPDPLDNIEGLTDFQLPGGIDMLSDMLDLKNDSDGIDFSCSDFSDLPSP</sequence>
<reference evidence="2 3" key="1">
    <citation type="submission" date="2019-07" db="EMBL/GenBank/DDBJ databases">
        <title>Draft genome assembly of a fouling barnacle, Amphibalanus amphitrite (Darwin, 1854): The first reference genome for Thecostraca.</title>
        <authorList>
            <person name="Kim W."/>
        </authorList>
    </citation>
    <scope>NUCLEOTIDE SEQUENCE [LARGE SCALE GENOMIC DNA]</scope>
    <source>
        <strain evidence="2">SNU_AA5</strain>
        <tissue evidence="2">Soma without cirri and trophi</tissue>
    </source>
</reference>
<dbReference type="OrthoDB" id="10039134at2759"/>
<dbReference type="EMBL" id="VIIS01001237">
    <property type="protein sequence ID" value="KAF0300725.1"/>
    <property type="molecule type" value="Genomic_DNA"/>
</dbReference>
<protein>
    <submittedName>
        <fullName evidence="2">Uncharacterized protein</fullName>
    </submittedName>
</protein>
<keyword evidence="3" id="KW-1185">Reference proteome</keyword>
<organism evidence="2 3">
    <name type="scientific">Amphibalanus amphitrite</name>
    <name type="common">Striped barnacle</name>
    <name type="synonym">Balanus amphitrite</name>
    <dbReference type="NCBI Taxonomy" id="1232801"/>
    <lineage>
        <taxon>Eukaryota</taxon>
        <taxon>Metazoa</taxon>
        <taxon>Ecdysozoa</taxon>
        <taxon>Arthropoda</taxon>
        <taxon>Crustacea</taxon>
        <taxon>Multicrustacea</taxon>
        <taxon>Cirripedia</taxon>
        <taxon>Thoracica</taxon>
        <taxon>Thoracicalcarea</taxon>
        <taxon>Balanomorpha</taxon>
        <taxon>Balanoidea</taxon>
        <taxon>Balanidae</taxon>
        <taxon>Amphibalaninae</taxon>
        <taxon>Amphibalanus</taxon>
    </lineage>
</organism>
<evidence type="ECO:0000313" key="3">
    <source>
        <dbReference type="Proteomes" id="UP000440578"/>
    </source>
</evidence>
<accession>A0A6A4W2S7</accession>
<evidence type="ECO:0000256" key="1">
    <source>
        <dbReference type="SAM" id="MobiDB-lite"/>
    </source>
</evidence>
<dbReference type="AlphaFoldDB" id="A0A6A4W2S7"/>
<gene>
    <name evidence="2" type="ORF">FJT64_003240</name>
</gene>
<proteinExistence type="predicted"/>